<dbReference type="Pfam" id="PF00561">
    <property type="entry name" value="Abhydrolase_1"/>
    <property type="match status" value="1"/>
</dbReference>
<dbReference type="STRING" id="56689.GCA_001291445_03026"/>
<evidence type="ECO:0000313" key="3">
    <source>
        <dbReference type="Proteomes" id="UP000093898"/>
    </source>
</evidence>
<dbReference type="Proteomes" id="UP000093898">
    <property type="component" value="Unassembled WGS sequence"/>
</dbReference>
<accession>A0A1A3GT80</accession>
<dbReference type="RefSeq" id="WP_064984110.1">
    <property type="nucleotide sequence ID" value="NZ_LZLC01000197.1"/>
</dbReference>
<evidence type="ECO:0000259" key="1">
    <source>
        <dbReference type="Pfam" id="PF00561"/>
    </source>
</evidence>
<dbReference type="InterPro" id="IPR029058">
    <property type="entry name" value="AB_hydrolase_fold"/>
</dbReference>
<dbReference type="GO" id="GO:0016787">
    <property type="term" value="F:hydrolase activity"/>
    <property type="evidence" value="ECO:0007669"/>
    <property type="project" value="UniProtKB-KW"/>
</dbReference>
<dbReference type="PANTHER" id="PTHR43433">
    <property type="entry name" value="HYDROLASE, ALPHA/BETA FOLD FAMILY PROTEIN"/>
    <property type="match status" value="1"/>
</dbReference>
<protein>
    <submittedName>
        <fullName evidence="2">Alpha/beta hydrolase</fullName>
    </submittedName>
</protein>
<sequence>MPNDSLLSTLTVTRVGSGPALLLAHGAGGGVALNFGQLMEEMAGERTLIGVDYPGSGGSPLTADSYRVDDLADAIVDAGRAAGFDRFPILGLSLGSAVAITAALRHPEAVSALVLTVGFAHADPQLRLVVDVWRYLAAHDRDILARFLTAVSSPSAFDETGNLDEIVADVRASIPVGSPQQAALAAEVDLRDRLAEVAIPTMVVAAGVDRIVQPSSTRALAASIPGSILMEYPDAGHIFTPDEGRTWISDIRKFLLAHRL</sequence>
<keyword evidence="2" id="KW-0378">Hydrolase</keyword>
<dbReference type="OrthoDB" id="495620at2"/>
<comment type="caution">
    <text evidence="2">The sequence shown here is derived from an EMBL/GenBank/DDBJ whole genome shotgun (WGS) entry which is preliminary data.</text>
</comment>
<dbReference type="PANTHER" id="PTHR43433:SF1">
    <property type="entry name" value="BLL5160 PROTEIN"/>
    <property type="match status" value="1"/>
</dbReference>
<dbReference type="Gene3D" id="3.40.50.1820">
    <property type="entry name" value="alpha/beta hydrolase"/>
    <property type="match status" value="1"/>
</dbReference>
<dbReference type="InterPro" id="IPR050471">
    <property type="entry name" value="AB_hydrolase"/>
</dbReference>
<feature type="domain" description="AB hydrolase-1" evidence="1">
    <location>
        <begin position="19"/>
        <end position="239"/>
    </location>
</feature>
<reference evidence="2 3" key="1">
    <citation type="submission" date="2016-06" db="EMBL/GenBank/DDBJ databases">
        <authorList>
            <person name="Kjaerup R.B."/>
            <person name="Dalgaard T.S."/>
            <person name="Juul-Madsen H.R."/>
        </authorList>
    </citation>
    <scope>NUCLEOTIDE SEQUENCE [LARGE SCALE GENOMIC DNA]</scope>
    <source>
        <strain evidence="2 3">1127319.6</strain>
    </source>
</reference>
<dbReference type="PRINTS" id="PR00111">
    <property type="entry name" value="ABHYDROLASE"/>
</dbReference>
<dbReference type="AlphaFoldDB" id="A0A1A3GT80"/>
<evidence type="ECO:0000313" key="2">
    <source>
        <dbReference type="EMBL" id="OBJ38539.1"/>
    </source>
</evidence>
<dbReference type="EMBL" id="LZLC01000197">
    <property type="protein sequence ID" value="OBJ38539.1"/>
    <property type="molecule type" value="Genomic_DNA"/>
</dbReference>
<proteinExistence type="predicted"/>
<dbReference type="InterPro" id="IPR000073">
    <property type="entry name" value="AB_hydrolase_1"/>
</dbReference>
<organism evidence="2 3">
    <name type="scientific">Mycolicibacterium mucogenicum</name>
    <name type="common">Mycobacterium mucogenicum</name>
    <dbReference type="NCBI Taxonomy" id="56689"/>
    <lineage>
        <taxon>Bacteria</taxon>
        <taxon>Bacillati</taxon>
        <taxon>Actinomycetota</taxon>
        <taxon>Actinomycetes</taxon>
        <taxon>Mycobacteriales</taxon>
        <taxon>Mycobacteriaceae</taxon>
        <taxon>Mycolicibacterium</taxon>
    </lineage>
</organism>
<dbReference type="SUPFAM" id="SSF53474">
    <property type="entry name" value="alpha/beta-Hydrolases"/>
    <property type="match status" value="1"/>
</dbReference>
<name>A0A1A3GT80_MYCMU</name>
<gene>
    <name evidence="2" type="ORF">A5630_29565</name>
</gene>